<feature type="domain" description="4Fe-4S ferredoxin-type" evidence="5">
    <location>
        <begin position="47"/>
        <end position="77"/>
    </location>
</feature>
<dbReference type="EMBL" id="FQZV01000077">
    <property type="protein sequence ID" value="SHK12731.1"/>
    <property type="molecule type" value="Genomic_DNA"/>
</dbReference>
<dbReference type="GO" id="GO:0051539">
    <property type="term" value="F:4 iron, 4 sulfur cluster binding"/>
    <property type="evidence" value="ECO:0007669"/>
    <property type="project" value="UniProtKB-KW"/>
</dbReference>
<dbReference type="OrthoDB" id="9807879at2"/>
<dbReference type="AlphaFoldDB" id="A0A1M6PXW2"/>
<dbReference type="InterPro" id="IPR050572">
    <property type="entry name" value="Fe-S_Ferredoxin"/>
</dbReference>
<evidence type="ECO:0000313" key="7">
    <source>
        <dbReference type="Proteomes" id="UP000184536"/>
    </source>
</evidence>
<dbReference type="InterPro" id="IPR017896">
    <property type="entry name" value="4Fe4S_Fe-S-bd"/>
</dbReference>
<evidence type="ECO:0000313" key="6">
    <source>
        <dbReference type="EMBL" id="SHK12731.1"/>
    </source>
</evidence>
<evidence type="ECO:0000256" key="1">
    <source>
        <dbReference type="ARBA" id="ARBA00022485"/>
    </source>
</evidence>
<sequence>MSDEFNYSGINRENIPWYPTVDESLCSGCGECFAFCTHNVYQMDANQSIVQEPYNCVVGCSNCLKLCPTDAISFPTKELLLTVLDELKNK</sequence>
<evidence type="ECO:0000259" key="5">
    <source>
        <dbReference type="PROSITE" id="PS51379"/>
    </source>
</evidence>
<feature type="domain" description="4Fe-4S ferredoxin-type" evidence="5">
    <location>
        <begin position="17"/>
        <end position="46"/>
    </location>
</feature>
<proteinExistence type="predicted"/>
<evidence type="ECO:0000256" key="3">
    <source>
        <dbReference type="ARBA" id="ARBA00023004"/>
    </source>
</evidence>
<evidence type="ECO:0000256" key="4">
    <source>
        <dbReference type="ARBA" id="ARBA00023014"/>
    </source>
</evidence>
<accession>A0A1M6PXW2</accession>
<protein>
    <submittedName>
        <fullName evidence="6">4Fe-4S dicluster domain-containing protein</fullName>
    </submittedName>
</protein>
<keyword evidence="1" id="KW-0004">4Fe-4S</keyword>
<organism evidence="6 7">
    <name type="scientific">Geosporobacter subterraneus DSM 17957</name>
    <dbReference type="NCBI Taxonomy" id="1121919"/>
    <lineage>
        <taxon>Bacteria</taxon>
        <taxon>Bacillati</taxon>
        <taxon>Bacillota</taxon>
        <taxon>Clostridia</taxon>
        <taxon>Peptostreptococcales</taxon>
        <taxon>Thermotaleaceae</taxon>
        <taxon>Geosporobacter</taxon>
    </lineage>
</organism>
<dbReference type="SUPFAM" id="SSF54862">
    <property type="entry name" value="4Fe-4S ferredoxins"/>
    <property type="match status" value="1"/>
</dbReference>
<keyword evidence="3" id="KW-0408">Iron</keyword>
<dbReference type="Pfam" id="PF12838">
    <property type="entry name" value="Fer4_7"/>
    <property type="match status" value="1"/>
</dbReference>
<keyword evidence="7" id="KW-1185">Reference proteome</keyword>
<dbReference type="PANTHER" id="PTHR43687:SF2">
    <property type="entry name" value="FERREDOXIN 3"/>
    <property type="match status" value="1"/>
</dbReference>
<gene>
    <name evidence="6" type="ORF">SAMN02745975_03707</name>
</gene>
<dbReference type="Gene3D" id="3.30.70.20">
    <property type="match status" value="1"/>
</dbReference>
<dbReference type="PANTHER" id="PTHR43687">
    <property type="entry name" value="ADENYLYLSULFATE REDUCTASE, BETA SUBUNIT"/>
    <property type="match status" value="1"/>
</dbReference>
<dbReference type="STRING" id="1121919.SAMN02745975_03707"/>
<dbReference type="PROSITE" id="PS51379">
    <property type="entry name" value="4FE4S_FER_2"/>
    <property type="match status" value="2"/>
</dbReference>
<keyword evidence="4" id="KW-0411">Iron-sulfur</keyword>
<keyword evidence="2" id="KW-0479">Metal-binding</keyword>
<evidence type="ECO:0000256" key="2">
    <source>
        <dbReference type="ARBA" id="ARBA00022723"/>
    </source>
</evidence>
<name>A0A1M6PXW2_9FIRM</name>
<dbReference type="RefSeq" id="WP_110942665.1">
    <property type="nucleotide sequence ID" value="NZ_FQZV01000077.1"/>
</dbReference>
<dbReference type="Proteomes" id="UP000184536">
    <property type="component" value="Unassembled WGS sequence"/>
</dbReference>
<reference evidence="7" key="1">
    <citation type="submission" date="2016-11" db="EMBL/GenBank/DDBJ databases">
        <authorList>
            <person name="Varghese N."/>
            <person name="Submissions S."/>
        </authorList>
    </citation>
    <scope>NUCLEOTIDE SEQUENCE [LARGE SCALE GENOMIC DNA]</scope>
    <source>
        <strain evidence="7">DSM 17957</strain>
    </source>
</reference>
<dbReference type="GO" id="GO:0046872">
    <property type="term" value="F:metal ion binding"/>
    <property type="evidence" value="ECO:0007669"/>
    <property type="project" value="UniProtKB-KW"/>
</dbReference>